<dbReference type="AlphaFoldDB" id="A0A9X9LQW3"/>
<accession>A0A9X9LQW3</accession>
<proteinExistence type="predicted"/>
<keyword evidence="2" id="KW-1185">Reference proteome</keyword>
<organism evidence="1 2">
    <name type="scientific">Gulo gulo</name>
    <name type="common">Wolverine</name>
    <name type="synonym">Gluton</name>
    <dbReference type="NCBI Taxonomy" id="48420"/>
    <lineage>
        <taxon>Eukaryota</taxon>
        <taxon>Metazoa</taxon>
        <taxon>Chordata</taxon>
        <taxon>Craniata</taxon>
        <taxon>Vertebrata</taxon>
        <taxon>Euteleostomi</taxon>
        <taxon>Mammalia</taxon>
        <taxon>Eutheria</taxon>
        <taxon>Laurasiatheria</taxon>
        <taxon>Carnivora</taxon>
        <taxon>Caniformia</taxon>
        <taxon>Musteloidea</taxon>
        <taxon>Mustelidae</taxon>
        <taxon>Guloninae</taxon>
        <taxon>Gulo</taxon>
    </lineage>
</organism>
<reference evidence="1 2" key="1">
    <citation type="submission" date="2018-10" db="EMBL/GenBank/DDBJ databases">
        <authorList>
            <person name="Ekblom R."/>
            <person name="Jareborg N."/>
        </authorList>
    </citation>
    <scope>NUCLEOTIDE SEQUENCE [LARGE SCALE GENOMIC DNA]</scope>
    <source>
        <tissue evidence="1">Muscle</tissue>
    </source>
</reference>
<gene>
    <name evidence="1" type="ORF">BN2614_LOCUS2</name>
</gene>
<name>A0A9X9LQW3_GULGU</name>
<comment type="caution">
    <text evidence="1">The sequence shown here is derived from an EMBL/GenBank/DDBJ whole genome shotgun (WGS) entry which is preliminary data.</text>
</comment>
<evidence type="ECO:0000313" key="1">
    <source>
        <dbReference type="EMBL" id="VCW79566.1"/>
    </source>
</evidence>
<dbReference type="EMBL" id="CYRY02012275">
    <property type="protein sequence ID" value="VCW79566.1"/>
    <property type="molecule type" value="Genomic_DNA"/>
</dbReference>
<sequence length="93" mass="10277">MSHEPHCFHQWVIFAVPSHITTRNSLDRSVLAIEAHTAPKQSFALRASRCISTDFTAVVTLTGAKVTRFKNTRLPSAHRASTNTTNCGDVLKD</sequence>
<protein>
    <submittedName>
        <fullName evidence="1">Uncharacterized protein</fullName>
    </submittedName>
</protein>
<evidence type="ECO:0000313" key="2">
    <source>
        <dbReference type="Proteomes" id="UP000269945"/>
    </source>
</evidence>
<dbReference type="Proteomes" id="UP000269945">
    <property type="component" value="Unassembled WGS sequence"/>
</dbReference>